<dbReference type="GeneID" id="94192697"/>
<dbReference type="AlphaFoldDB" id="A0AAV4LR30"/>
<dbReference type="EMBL" id="BPLF01000001">
    <property type="protein sequence ID" value="GIX61214.1"/>
    <property type="molecule type" value="Genomic_DNA"/>
</dbReference>
<comment type="caution">
    <text evidence="1">The sequence shown here is derived from an EMBL/GenBank/DDBJ whole genome shotgun (WGS) entry which is preliminary data.</text>
</comment>
<dbReference type="RefSeq" id="XP_067713285.1">
    <property type="nucleotide sequence ID" value="XM_067857184.1"/>
</dbReference>
<proteinExistence type="predicted"/>
<accession>A0AAV4LR30</accession>
<sequence length="1005" mass="109336">MSLADCPSNLKEAIDWLLRVTGKDGRGSDNTAALAKAVKELLGDAGKEVNSLSGTDRMNGNELKKLKDGLEKAKTWFEKDVEGGLFGNSPGPIGRLSDGLAGFIGYENISGSFFGTDDWKITGAGIAPSNIATYRLCDATIAFTIGVLEKVREAKMTISVNITSQNKEDINNVISKLHACYGKGPTGLKDVSGEVKEKLDKNSFAKPSLGFGGFLEPMVQGFETLATQIDGQSQNPEKVAEEIGEYLKKVFGSGITWGSASANDAGNQLKTLAKKFSSGNKHYTPFKDQGGFSDEIGQLSTAIKTDVNTNISYLQPVLEAGKKAFMDTLKRANYVLANYEEASKIKWSGDGDAEKAMQFNSGALRGYMMYMGYHSSYLGSSTGGNVIGKFESTFKDLSGAAVEANSTYLKFYNAVKTQVGDKLNSTSDEIKNYPVAALYFAAQKYFALKQYNSSGQSTGSPKSVREMLYFLAALPFSPVYEQFDKYITSYFQTLLNNTSGSADDKLKLQVADSAISSKGPRSPVGDTLSAADLKGYLTLVSHIAPRILGLIQGPGYKRGNSNEPWLFELYSNSIFQFKYSSGAALFSAISNYSYALQFQLHFLLFMCSYDGNKCGWQECLYGRDLNATTSDVTSYICASLKCNEPVNKCNHTTGNCKHNNYEQNDGCGKSAATASSLQAFMTDNLKGFRLHDSERSSHMSQHLPGSMCHVPMGFKSTDLRKNPAAGGNLYSALSAFCGSPFSPLRQLCEKLGCLTKRTPRTLGDMFGFLYHLSGQMFPKRQKDPAGQWITELPEHIPFSSAIDKRVHILKTLVGTGHTEHKTTPSAADFSSLHVVVEPQHSKCYGTGKTCGPYLAPLTLSNGATFGKTAPYASSYLSWMVYLTDDLQSGFQELLHEFKNIDCKASGCRKSSIGQTKCEQSHATGNHGSNDCTCDSVVHCGGVLPLLYRYGFTFSSTGALFGEGNQGGNTKRTCHQFHDQLQSVITGNPLSNLLTTIDDFLFLFRY</sequence>
<evidence type="ECO:0000313" key="1">
    <source>
        <dbReference type="EMBL" id="GIX61214.1"/>
    </source>
</evidence>
<organism evidence="1 2">
    <name type="scientific">Babesia caballi</name>
    <dbReference type="NCBI Taxonomy" id="5871"/>
    <lineage>
        <taxon>Eukaryota</taxon>
        <taxon>Sar</taxon>
        <taxon>Alveolata</taxon>
        <taxon>Apicomplexa</taxon>
        <taxon>Aconoidasida</taxon>
        <taxon>Piroplasmida</taxon>
        <taxon>Babesiidae</taxon>
        <taxon>Babesia</taxon>
    </lineage>
</organism>
<reference evidence="1 2" key="1">
    <citation type="submission" date="2021-06" db="EMBL/GenBank/DDBJ databases">
        <title>Genome sequence of Babesia caballi.</title>
        <authorList>
            <person name="Yamagishi J."/>
            <person name="Kidaka T."/>
            <person name="Ochi A."/>
        </authorList>
    </citation>
    <scope>NUCLEOTIDE SEQUENCE [LARGE SCALE GENOMIC DNA]</scope>
    <source>
        <strain evidence="1">USDA-D6B2</strain>
    </source>
</reference>
<gene>
    <name evidence="1" type="ORF">BcabD6B2_06490</name>
</gene>
<dbReference type="InterPro" id="IPR024751">
    <property type="entry name" value="VESA1"/>
</dbReference>
<dbReference type="Pfam" id="PF12785">
    <property type="entry name" value="VESA1_N"/>
    <property type="match status" value="1"/>
</dbReference>
<dbReference type="Proteomes" id="UP001497744">
    <property type="component" value="Unassembled WGS sequence"/>
</dbReference>
<evidence type="ECO:0000313" key="2">
    <source>
        <dbReference type="Proteomes" id="UP001497744"/>
    </source>
</evidence>
<keyword evidence="2" id="KW-1185">Reference proteome</keyword>
<name>A0AAV4LR30_BABCB</name>
<protein>
    <submittedName>
        <fullName evidence="1">Variant erythrocyte surface antigen-1 family protein</fullName>
    </submittedName>
</protein>